<dbReference type="GeneID" id="85476756"/>
<feature type="coiled-coil region" evidence="1">
    <location>
        <begin position="555"/>
        <end position="593"/>
    </location>
</feature>
<feature type="domain" description="Heterokaryon incompatibility" evidence="2">
    <location>
        <begin position="21"/>
        <end position="100"/>
    </location>
</feature>
<dbReference type="RefSeq" id="XP_060452531.1">
    <property type="nucleotide sequence ID" value="XM_060591894.1"/>
</dbReference>
<name>A0AAJ0A4T0_9PEZI</name>
<evidence type="ECO:0000259" key="2">
    <source>
        <dbReference type="Pfam" id="PF06985"/>
    </source>
</evidence>
<dbReference type="PANTHER" id="PTHR10622:SF10">
    <property type="entry name" value="HET DOMAIN-CONTAINING PROTEIN"/>
    <property type="match status" value="1"/>
</dbReference>
<dbReference type="Proteomes" id="UP001243989">
    <property type="component" value="Unassembled WGS sequence"/>
</dbReference>
<comment type="caution">
    <text evidence="3">The sequence shown here is derived from an EMBL/GenBank/DDBJ whole genome shotgun (WGS) entry which is preliminary data.</text>
</comment>
<protein>
    <recommendedName>
        <fullName evidence="2">Heterokaryon incompatibility domain-containing protein</fullName>
    </recommendedName>
</protein>
<evidence type="ECO:0000313" key="4">
    <source>
        <dbReference type="Proteomes" id="UP001243989"/>
    </source>
</evidence>
<dbReference type="InterPro" id="IPR010730">
    <property type="entry name" value="HET"/>
</dbReference>
<gene>
    <name evidence="3" type="ORF">BDP81DRAFT_444989</name>
</gene>
<sequence>MRLINVHTGRLEEFHSAVPPYAIHSHTWGFDKEEISFEDIQSDETTKQGPGLRKLQGCCKQAIRDRLQYAWVDTCCIDKKNSTELHEAINSMFEWYRKAEEAFETKFRRSRWFERGWTLQELLAPRMLAFYDHHWNALGTKKELADQIQDITGIPTEYLVGRHRLQGASVAQRMSWAATRETKKAEDMAYSLMGIFDINMSMIYGEGGAKAFGRLLKEIMVRSADDSTLAWDLNTIPTDINGLTVSGDRHGGVHPVSPAAFRYSGAVVSSWSAPEPTVEGSGVLHGNLTIRVPPMTTSSGDTYGLLNCSISNRPETFIGIPLCRIPHGLSNAEFVRPAGSEAVAIPAPRRTLDHQSIRVFESQNLDDCRRMDRQYGFFIEMAPGLGILEVYPSDRWERERSYILSGNIGFRHRNIQRTWVRFRDTERSTKDFFIALNIENKETKSEARCHVLVASRDTTLRAIALESPGLTFNIFGKTMASNGFYRLTANVTEKQQGQQVYFVMKLKPSDKSPQSTINISAALESLRESSSSRCLGQDLLGLGVANSIGRAKGEVDNKGRRLRALQLQISELKEEERKLSDQLRIEKEDLKVLLGDNSEL</sequence>
<evidence type="ECO:0000313" key="3">
    <source>
        <dbReference type="EMBL" id="KAK1656487.1"/>
    </source>
</evidence>
<proteinExistence type="predicted"/>
<dbReference type="EMBL" id="JAHMHQ010000001">
    <property type="protein sequence ID" value="KAK1656487.1"/>
    <property type="molecule type" value="Genomic_DNA"/>
</dbReference>
<keyword evidence="4" id="KW-1185">Reference proteome</keyword>
<accession>A0AAJ0A4T0</accession>
<organism evidence="3 4">
    <name type="scientific">Colletotrichum phormii</name>
    <dbReference type="NCBI Taxonomy" id="359342"/>
    <lineage>
        <taxon>Eukaryota</taxon>
        <taxon>Fungi</taxon>
        <taxon>Dikarya</taxon>
        <taxon>Ascomycota</taxon>
        <taxon>Pezizomycotina</taxon>
        <taxon>Sordariomycetes</taxon>
        <taxon>Hypocreomycetidae</taxon>
        <taxon>Glomerellales</taxon>
        <taxon>Glomerellaceae</taxon>
        <taxon>Colletotrichum</taxon>
        <taxon>Colletotrichum acutatum species complex</taxon>
    </lineage>
</organism>
<dbReference type="AlphaFoldDB" id="A0AAJ0A4T0"/>
<dbReference type="PANTHER" id="PTHR10622">
    <property type="entry name" value="HET DOMAIN-CONTAINING PROTEIN"/>
    <property type="match status" value="1"/>
</dbReference>
<reference evidence="3" key="1">
    <citation type="submission" date="2021-06" db="EMBL/GenBank/DDBJ databases">
        <title>Comparative genomics, transcriptomics and evolutionary studies reveal genomic signatures of adaptation to plant cell wall in hemibiotrophic fungi.</title>
        <authorList>
            <consortium name="DOE Joint Genome Institute"/>
            <person name="Baroncelli R."/>
            <person name="Diaz J.F."/>
            <person name="Benocci T."/>
            <person name="Peng M."/>
            <person name="Battaglia E."/>
            <person name="Haridas S."/>
            <person name="Andreopoulos W."/>
            <person name="Labutti K."/>
            <person name="Pangilinan J."/>
            <person name="Floch G.L."/>
            <person name="Makela M.R."/>
            <person name="Henrissat B."/>
            <person name="Grigoriev I.V."/>
            <person name="Crouch J.A."/>
            <person name="De Vries R.P."/>
            <person name="Sukno S.A."/>
            <person name="Thon M.R."/>
        </authorList>
    </citation>
    <scope>NUCLEOTIDE SEQUENCE</scope>
    <source>
        <strain evidence="3">CBS 102054</strain>
    </source>
</reference>
<dbReference type="Pfam" id="PF06985">
    <property type="entry name" value="HET"/>
    <property type="match status" value="1"/>
</dbReference>
<keyword evidence="1" id="KW-0175">Coiled coil</keyword>
<evidence type="ECO:0000256" key="1">
    <source>
        <dbReference type="SAM" id="Coils"/>
    </source>
</evidence>